<dbReference type="EMBL" id="CAADFT010000011">
    <property type="protein sequence ID" value="VFK41407.1"/>
    <property type="molecule type" value="Genomic_DNA"/>
</dbReference>
<dbReference type="Pfam" id="PF05494">
    <property type="entry name" value="MlaC"/>
    <property type="match status" value="1"/>
</dbReference>
<organism evidence="1">
    <name type="scientific">Candidatus Kentrum sp. TC</name>
    <dbReference type="NCBI Taxonomy" id="2126339"/>
    <lineage>
        <taxon>Bacteria</taxon>
        <taxon>Pseudomonadati</taxon>
        <taxon>Pseudomonadota</taxon>
        <taxon>Gammaproteobacteria</taxon>
        <taxon>Candidatus Kentrum</taxon>
    </lineage>
</organism>
<reference evidence="1" key="1">
    <citation type="submission" date="2019-02" db="EMBL/GenBank/DDBJ databases">
        <authorList>
            <person name="Gruber-Vodicka R. H."/>
            <person name="Seah K. B. B."/>
        </authorList>
    </citation>
    <scope>NUCLEOTIDE SEQUENCE</scope>
    <source>
        <strain evidence="1">BECK_BZ125</strain>
    </source>
</reference>
<accession>A0A450YIM6</accession>
<evidence type="ECO:0000313" key="1">
    <source>
        <dbReference type="EMBL" id="VFK41407.1"/>
    </source>
</evidence>
<sequence length="234" mass="26159">MNPPRIDSFRAETLHIGGFPSALMLVLALFLALPPAIGAPRYDTAPHRLASSLPSATRGPADVLKEGMGKLMRFLRAGGTDDPLRLVTFLDREIAPYFDFSYMTRWAAGPRYRRMNAMERKNMRDRLKGMFMAVMVRHLSHYRDAKIRHLSPRKNRAGGVVLGVEVEQGGSRRRLEFHLFPTVGGWNTDGSKASDWTIADVVLGGQSALAYYRRYFSKFRKGHAGSKGISSSSE</sequence>
<dbReference type="AlphaFoldDB" id="A0A450YIM6"/>
<protein>
    <submittedName>
        <fullName evidence="1">ABC-type transporter Mla maintaining outer membrane lipid asymmetry, MlaC component</fullName>
    </submittedName>
</protein>
<dbReference type="Gene3D" id="3.10.450.710">
    <property type="entry name" value="Tgt2/MlaC"/>
    <property type="match status" value="1"/>
</dbReference>
<proteinExistence type="predicted"/>
<dbReference type="InterPro" id="IPR042245">
    <property type="entry name" value="Tgt2/MlaC_sf"/>
</dbReference>
<dbReference type="InterPro" id="IPR008869">
    <property type="entry name" value="MlaC/ttg2D"/>
</dbReference>
<name>A0A450YIM6_9GAMM</name>
<gene>
    <name evidence="1" type="ORF">BECKTC1821E_GA0114239_101143</name>
</gene>